<dbReference type="AlphaFoldDB" id="A0A0B2V208"/>
<sequence length="135" mass="14883">RERTDENCFSCTIVRHITCRVFSTFRKPIIATILCEMCIARKISCAVNSSDNCGRMTALGLTEPVRTPIAYDELLNYRVVYVGTLCIVTSLLCSDVLRLPAPSILRLPAPSILRLPAPSILRLPAPSILRLPAPS</sequence>
<gene>
    <name evidence="1" type="ORF">Tcan_01490</name>
</gene>
<proteinExistence type="predicted"/>
<accession>A0A0B2V208</accession>
<evidence type="ECO:0000313" key="1">
    <source>
        <dbReference type="EMBL" id="KHN75578.1"/>
    </source>
</evidence>
<name>A0A0B2V208_TOXCA</name>
<protein>
    <submittedName>
        <fullName evidence="1">Uncharacterized protein</fullName>
    </submittedName>
</protein>
<keyword evidence="2" id="KW-1185">Reference proteome</keyword>
<comment type="caution">
    <text evidence="1">The sequence shown here is derived from an EMBL/GenBank/DDBJ whole genome shotgun (WGS) entry which is preliminary data.</text>
</comment>
<dbReference type="EMBL" id="JPKZ01002657">
    <property type="protein sequence ID" value="KHN75578.1"/>
    <property type="molecule type" value="Genomic_DNA"/>
</dbReference>
<feature type="non-terminal residue" evidence="1">
    <location>
        <position position="135"/>
    </location>
</feature>
<reference evidence="1 2" key="1">
    <citation type="submission" date="2014-11" db="EMBL/GenBank/DDBJ databases">
        <title>Genetic blueprint of the zoonotic pathogen Toxocara canis.</title>
        <authorList>
            <person name="Zhu X.-Q."/>
            <person name="Korhonen P.K."/>
            <person name="Cai H."/>
            <person name="Young N.D."/>
            <person name="Nejsum P."/>
            <person name="von Samson-Himmelstjerna G."/>
            <person name="Boag P.R."/>
            <person name="Tan P."/>
            <person name="Li Q."/>
            <person name="Min J."/>
            <person name="Yang Y."/>
            <person name="Wang X."/>
            <person name="Fang X."/>
            <person name="Hall R.S."/>
            <person name="Hofmann A."/>
            <person name="Sternberg P.W."/>
            <person name="Jex A.R."/>
            <person name="Gasser R.B."/>
        </authorList>
    </citation>
    <scope>NUCLEOTIDE SEQUENCE [LARGE SCALE GENOMIC DNA]</scope>
    <source>
        <strain evidence="1">PN_DK_2014</strain>
    </source>
</reference>
<organism evidence="1 2">
    <name type="scientific">Toxocara canis</name>
    <name type="common">Canine roundworm</name>
    <dbReference type="NCBI Taxonomy" id="6265"/>
    <lineage>
        <taxon>Eukaryota</taxon>
        <taxon>Metazoa</taxon>
        <taxon>Ecdysozoa</taxon>
        <taxon>Nematoda</taxon>
        <taxon>Chromadorea</taxon>
        <taxon>Rhabditida</taxon>
        <taxon>Spirurina</taxon>
        <taxon>Ascaridomorpha</taxon>
        <taxon>Ascaridoidea</taxon>
        <taxon>Toxocaridae</taxon>
        <taxon>Toxocara</taxon>
    </lineage>
</organism>
<feature type="non-terminal residue" evidence="1">
    <location>
        <position position="1"/>
    </location>
</feature>
<dbReference type="Proteomes" id="UP000031036">
    <property type="component" value="Unassembled WGS sequence"/>
</dbReference>
<evidence type="ECO:0000313" key="2">
    <source>
        <dbReference type="Proteomes" id="UP000031036"/>
    </source>
</evidence>